<dbReference type="OrthoDB" id="9773381at2"/>
<dbReference type="AlphaFoldDB" id="A0A1B8TY11"/>
<organism evidence="1 2">
    <name type="scientific">Polaribacter vadi</name>
    <dbReference type="NCBI Taxonomy" id="1774273"/>
    <lineage>
        <taxon>Bacteria</taxon>
        <taxon>Pseudomonadati</taxon>
        <taxon>Bacteroidota</taxon>
        <taxon>Flavobacteriia</taxon>
        <taxon>Flavobacteriales</taxon>
        <taxon>Flavobacteriaceae</taxon>
    </lineage>
</organism>
<gene>
    <name evidence="1" type="ORF">LPB3_08070</name>
</gene>
<proteinExistence type="predicted"/>
<comment type="caution">
    <text evidence="1">The sequence shown here is derived from an EMBL/GenBank/DDBJ whole genome shotgun (WGS) entry which is preliminary data.</text>
</comment>
<keyword evidence="2" id="KW-1185">Reference proteome</keyword>
<accession>A0A1B8TY11</accession>
<dbReference type="InterPro" id="IPR032274">
    <property type="entry name" value="DUF4835"/>
</dbReference>
<reference evidence="2" key="1">
    <citation type="submission" date="2016-02" db="EMBL/GenBank/DDBJ databases">
        <authorList>
            <person name="Shin S.-K."/>
            <person name="Yi H."/>
            <person name="Kim E."/>
        </authorList>
    </citation>
    <scope>NUCLEOTIDE SEQUENCE [LARGE SCALE GENOMIC DNA]</scope>
    <source>
        <strain evidence="2">LPB0003</strain>
    </source>
</reference>
<protein>
    <recommendedName>
        <fullName evidence="3">DUF4835 domain-containing protein</fullName>
    </recommendedName>
</protein>
<dbReference type="EMBL" id="LSFM01000022">
    <property type="protein sequence ID" value="OBY64335.1"/>
    <property type="molecule type" value="Genomic_DNA"/>
</dbReference>
<dbReference type="Proteomes" id="UP000092584">
    <property type="component" value="Unassembled WGS sequence"/>
</dbReference>
<dbReference type="RefSeq" id="WP_065319086.1">
    <property type="nucleotide sequence ID" value="NZ_CP017477.1"/>
</dbReference>
<evidence type="ECO:0000313" key="2">
    <source>
        <dbReference type="Proteomes" id="UP000092584"/>
    </source>
</evidence>
<evidence type="ECO:0000313" key="1">
    <source>
        <dbReference type="EMBL" id="OBY64335.1"/>
    </source>
</evidence>
<name>A0A1B8TY11_9FLAO</name>
<evidence type="ECO:0008006" key="3">
    <source>
        <dbReference type="Google" id="ProtNLM"/>
    </source>
</evidence>
<dbReference type="KEGG" id="pob:LPB03_04425"/>
<dbReference type="STRING" id="1774273.LPB03_04425"/>
<dbReference type="Pfam" id="PF16119">
    <property type="entry name" value="DUF4835"/>
    <property type="match status" value="1"/>
</dbReference>
<sequence length="296" mass="34123">MRKLVFLFSFVFFTISTNSQELNCLVNINYEQVSGSNLQVFKTLETALTEFINQTKWTNRVVQTEERVDCAMNIIITSRNDNTFTSSIQIQSTRPVYGSSYQTPVLNLRDSDFTFKYNEFDPLIYNKNSFDSNLISTIVFYVYTILGVDADTFSEYGGQAELEEAQNVMLQAQQSNLASWQNVIGKQNRFLLIDNLLAPKLKVFRDILYDYHIKGLDNFGTNKEFAKQTIEDSVLKVENIFNKTVGNYLIRLFFDAKADEIVNIYADGPRTRNAINLVESLKKISPNNNSKWRNIE</sequence>